<dbReference type="eggNOG" id="ENOG502QR4K">
    <property type="taxonomic scope" value="Eukaryota"/>
</dbReference>
<accession>A3LSQ3</accession>
<comment type="catalytic activity">
    <reaction evidence="1 12">
        <text>Endohydrolysis of (1-&gt;4)-beta-D-xylosidic linkages in xylans.</text>
        <dbReference type="EC" id="3.2.1.8"/>
    </reaction>
</comment>
<dbReference type="SUPFAM" id="SSF51445">
    <property type="entry name" value="(Trans)glycosidases"/>
    <property type="match status" value="1"/>
</dbReference>
<sequence length="321" mass="36635">MYFGTATNQEQWSNKEYTELMLEQFGSMTPANVQKWMYTEPEQGVFNYTAGDEFANYALKNKKVLLCDTLVWHQQYPSWLDEKTWTKKDLLNVIYQHVYNEVKHFKGRCFSWNVVNEALNEDGTWRQSLFYNVTGTDYIETAFLAASAADPRAQLYYNDYNIEYPGPKSAAVENMVKWLRSKHVKIDAVGLESHFIVGQAATEAQQQQQMQSYIDLGVQVVVSELDVRFETLPPTEAGLAQQTVDYQASINACIKVGKQCMGISVWDFDDEYSWIPSSFAGQGDADLWYANFTTTPAYTGVVSALEAGIEKGYKSKEKLRL</sequence>
<evidence type="ECO:0000256" key="3">
    <source>
        <dbReference type="ARBA" id="ARBA00004851"/>
    </source>
</evidence>
<comment type="pathway">
    <text evidence="3">Glycan degradation; xylan degradation.</text>
</comment>
<keyword evidence="7 12" id="KW-0378">Hydrolase</keyword>
<protein>
    <recommendedName>
        <fullName evidence="12">Beta-xylanase</fullName>
        <ecNumber evidence="12">3.2.1.8</ecNumber>
    </recommendedName>
</protein>
<dbReference type="PRINTS" id="PR00134">
    <property type="entry name" value="GLHYDRLASE10"/>
</dbReference>
<evidence type="ECO:0000259" key="13">
    <source>
        <dbReference type="PROSITE" id="PS51760"/>
    </source>
</evidence>
<name>A3LSQ3_PICST</name>
<dbReference type="Pfam" id="PF00331">
    <property type="entry name" value="Glyco_hydro_10"/>
    <property type="match status" value="1"/>
</dbReference>
<evidence type="ECO:0000313" key="14">
    <source>
        <dbReference type="EMBL" id="ABN66270.1"/>
    </source>
</evidence>
<reference evidence="14 15" key="1">
    <citation type="journal article" date="2007" name="Nat. Biotechnol.">
        <title>Genome sequence of the lignocellulose-bioconverting and xylose-fermenting yeast Pichia stipitis.</title>
        <authorList>
            <person name="Jeffries T.W."/>
            <person name="Grigoriev I.V."/>
            <person name="Grimwood J."/>
            <person name="Laplaza J.M."/>
            <person name="Aerts A."/>
            <person name="Salamov A."/>
            <person name="Schmutz J."/>
            <person name="Lindquist E."/>
            <person name="Dehal P."/>
            <person name="Shapiro H."/>
            <person name="Jin Y.S."/>
            <person name="Passoth V."/>
            <person name="Richardson P.M."/>
        </authorList>
    </citation>
    <scope>NUCLEOTIDE SEQUENCE [LARGE SCALE GENOMIC DNA]</scope>
    <source>
        <strain evidence="15">ATCC 58785 / CBS 6054 / NBRC 10063 / NRRL Y-11545</strain>
    </source>
</reference>
<dbReference type="OrthoDB" id="3055998at2759"/>
<evidence type="ECO:0000256" key="4">
    <source>
        <dbReference type="ARBA" id="ARBA00007495"/>
    </source>
</evidence>
<keyword evidence="8 12" id="KW-0119">Carbohydrate metabolism</keyword>
<keyword evidence="5" id="KW-0964">Secreted</keyword>
<evidence type="ECO:0000256" key="6">
    <source>
        <dbReference type="ARBA" id="ARBA00022651"/>
    </source>
</evidence>
<evidence type="ECO:0000256" key="12">
    <source>
        <dbReference type="RuleBase" id="RU361174"/>
    </source>
</evidence>
<keyword evidence="15" id="KW-1185">Reference proteome</keyword>
<dbReference type="InterPro" id="IPR031158">
    <property type="entry name" value="GH10_AS"/>
</dbReference>
<feature type="active site" description="Nucleophile" evidence="11">
    <location>
        <position position="224"/>
    </location>
</feature>
<dbReference type="PANTHER" id="PTHR31490">
    <property type="entry name" value="GLYCOSYL HYDROLASE"/>
    <property type="match status" value="1"/>
</dbReference>
<evidence type="ECO:0000256" key="7">
    <source>
        <dbReference type="ARBA" id="ARBA00022801"/>
    </source>
</evidence>
<dbReference type="KEGG" id="pic:PICST_35732"/>
<dbReference type="SMART" id="SM00633">
    <property type="entry name" value="Glyco_10"/>
    <property type="match status" value="1"/>
</dbReference>
<keyword evidence="6 14" id="KW-0858">Xylan degradation</keyword>
<dbReference type="PROSITE" id="PS00591">
    <property type="entry name" value="GH10_1"/>
    <property type="match status" value="1"/>
</dbReference>
<dbReference type="GO" id="GO:0045493">
    <property type="term" value="P:xylan catabolic process"/>
    <property type="evidence" value="ECO:0007669"/>
    <property type="project" value="UniProtKB-KW"/>
</dbReference>
<dbReference type="RefSeq" id="XP_001384299.1">
    <property type="nucleotide sequence ID" value="XM_001384262.1"/>
</dbReference>
<evidence type="ECO:0000256" key="10">
    <source>
        <dbReference type="ARBA" id="ARBA00023326"/>
    </source>
</evidence>
<keyword evidence="9 12" id="KW-0326">Glycosidase</keyword>
<evidence type="ECO:0000256" key="11">
    <source>
        <dbReference type="PROSITE-ProRule" id="PRU10061"/>
    </source>
</evidence>
<feature type="domain" description="GH10" evidence="13">
    <location>
        <begin position="1"/>
        <end position="304"/>
    </location>
</feature>
<dbReference type="PROSITE" id="PS51760">
    <property type="entry name" value="GH10_2"/>
    <property type="match status" value="1"/>
</dbReference>
<organism evidence="14 15">
    <name type="scientific">Scheffersomyces stipitis (strain ATCC 58785 / CBS 6054 / NBRC 10063 / NRRL Y-11545)</name>
    <name type="common">Yeast</name>
    <name type="synonym">Pichia stipitis</name>
    <dbReference type="NCBI Taxonomy" id="322104"/>
    <lineage>
        <taxon>Eukaryota</taxon>
        <taxon>Fungi</taxon>
        <taxon>Dikarya</taxon>
        <taxon>Ascomycota</taxon>
        <taxon>Saccharomycotina</taxon>
        <taxon>Pichiomycetes</taxon>
        <taxon>Debaryomycetaceae</taxon>
        <taxon>Scheffersomyces</taxon>
    </lineage>
</organism>
<dbReference type="STRING" id="322104.A3LSQ3"/>
<dbReference type="InParanoid" id="A3LSQ3"/>
<evidence type="ECO:0000256" key="2">
    <source>
        <dbReference type="ARBA" id="ARBA00004613"/>
    </source>
</evidence>
<dbReference type="GeneID" id="4838973"/>
<dbReference type="OMA" id="YIEHAFR"/>
<dbReference type="Gene3D" id="3.20.20.80">
    <property type="entry name" value="Glycosidases"/>
    <property type="match status" value="1"/>
</dbReference>
<evidence type="ECO:0000256" key="8">
    <source>
        <dbReference type="ARBA" id="ARBA00023277"/>
    </source>
</evidence>
<evidence type="ECO:0000256" key="9">
    <source>
        <dbReference type="ARBA" id="ARBA00023295"/>
    </source>
</evidence>
<keyword evidence="10 12" id="KW-0624">Polysaccharide degradation</keyword>
<comment type="similarity">
    <text evidence="4 12">Belongs to the glycosyl hydrolase 10 (cellulase F) family.</text>
</comment>
<dbReference type="EMBL" id="CP000498">
    <property type="protein sequence ID" value="ABN66270.1"/>
    <property type="molecule type" value="Genomic_DNA"/>
</dbReference>
<dbReference type="EC" id="3.2.1.8" evidence="12"/>
<evidence type="ECO:0000313" key="15">
    <source>
        <dbReference type="Proteomes" id="UP000002258"/>
    </source>
</evidence>
<dbReference type="InterPro" id="IPR001000">
    <property type="entry name" value="GH10_dom"/>
</dbReference>
<gene>
    <name evidence="14" type="primary">XYN1</name>
    <name evidence="14" type="ORF">PICST_35732</name>
</gene>
<dbReference type="GO" id="GO:0031176">
    <property type="term" value="F:endo-1,4-beta-xylanase activity"/>
    <property type="evidence" value="ECO:0007669"/>
    <property type="project" value="UniProtKB-EC"/>
</dbReference>
<dbReference type="SMR" id="A3LSQ3"/>
<dbReference type="InterPro" id="IPR044846">
    <property type="entry name" value="GH10"/>
</dbReference>
<evidence type="ECO:0000256" key="1">
    <source>
        <dbReference type="ARBA" id="ARBA00000681"/>
    </source>
</evidence>
<evidence type="ECO:0000256" key="5">
    <source>
        <dbReference type="ARBA" id="ARBA00022525"/>
    </source>
</evidence>
<dbReference type="GO" id="GO:0005576">
    <property type="term" value="C:extracellular region"/>
    <property type="evidence" value="ECO:0007669"/>
    <property type="project" value="UniProtKB-SubCell"/>
</dbReference>
<dbReference type="HOGENOM" id="CLU_020161_1_0_1"/>
<dbReference type="Proteomes" id="UP000002258">
    <property type="component" value="Chromosome 4"/>
</dbReference>
<dbReference type="AlphaFoldDB" id="A3LSQ3"/>
<comment type="subcellular location">
    <subcellularLocation>
        <location evidence="2">Secreted</location>
    </subcellularLocation>
</comment>
<proteinExistence type="inferred from homology"/>
<dbReference type="InterPro" id="IPR017853">
    <property type="entry name" value="GH"/>
</dbReference>
<dbReference type="PANTHER" id="PTHR31490:SF35">
    <property type="entry name" value="ENDO-1,4-BETA-XYLANASE"/>
    <property type="match status" value="1"/>
</dbReference>